<dbReference type="Proteomes" id="UP000694570">
    <property type="component" value="Unplaced"/>
</dbReference>
<sequence length="279" mass="29824">MQASVSRLLVARLLWAVLPLAASGSAPRGGWDSPNCTAGVVSVSRGEHAELACSMANPFSHVRVSLRAHPGESWQLVFDEQAPGSFRRDGWQLWVQGSEARLVIEKAQDAQAGTYRWSLAGLQRSFGTTVLNVLEPQDQLFTPSWGKCFCLHPRAQEGSPKDTPWVDTPAPPSVPSAQAHPVHLSACHSPPTGIPPEVTSPRRVPPRRAEDGGLAAARRPPDAAPQAHAQSREDPGPTGLSGLQPGGRLVPAGLAPKACFQEALQGRAGPERRRRAMLL</sequence>
<name>A0A8D0VDZ2_PIG</name>
<dbReference type="GO" id="GO:0006955">
    <property type="term" value="P:immune response"/>
    <property type="evidence" value="ECO:0007669"/>
    <property type="project" value="InterPro"/>
</dbReference>
<dbReference type="PANTHER" id="PTHR15123:SF5">
    <property type="entry name" value="SECRETED AND TRANSMEMBRANE PROTEIN 1"/>
    <property type="match status" value="1"/>
</dbReference>
<dbReference type="AlphaFoldDB" id="A0A8D0VDZ2"/>
<feature type="region of interest" description="Disordered" evidence="1">
    <location>
        <begin position="156"/>
        <end position="249"/>
    </location>
</feature>
<dbReference type="GO" id="GO:0005125">
    <property type="term" value="F:cytokine activity"/>
    <property type="evidence" value="ECO:0007669"/>
    <property type="project" value="InterPro"/>
</dbReference>
<organism evidence="3 5">
    <name type="scientific">Sus scrofa</name>
    <name type="common">Pig</name>
    <dbReference type="NCBI Taxonomy" id="9823"/>
    <lineage>
        <taxon>Eukaryota</taxon>
        <taxon>Metazoa</taxon>
        <taxon>Chordata</taxon>
        <taxon>Craniata</taxon>
        <taxon>Vertebrata</taxon>
        <taxon>Euteleostomi</taxon>
        <taxon>Mammalia</taxon>
        <taxon>Eutheria</taxon>
        <taxon>Laurasiatheria</taxon>
        <taxon>Artiodactyla</taxon>
        <taxon>Suina</taxon>
        <taxon>Suidae</taxon>
        <taxon>Sus</taxon>
    </lineage>
</organism>
<keyword evidence="2" id="KW-0732">Signal</keyword>
<feature type="signal peptide" evidence="2">
    <location>
        <begin position="1"/>
        <end position="24"/>
    </location>
</feature>
<evidence type="ECO:0000256" key="2">
    <source>
        <dbReference type="SAM" id="SignalP"/>
    </source>
</evidence>
<dbReference type="Ensembl" id="ENSSSCT00030010813.1">
    <property type="protein sequence ID" value="ENSSSCP00030004720.1"/>
    <property type="gene ID" value="ENSSSCG00030008018.1"/>
</dbReference>
<protein>
    <submittedName>
        <fullName evidence="4">Secreted and transmembrane 1</fullName>
    </submittedName>
</protein>
<evidence type="ECO:0000313" key="4">
    <source>
        <dbReference type="Ensembl" id="ENSSSCP00040012317.1"/>
    </source>
</evidence>
<evidence type="ECO:0000313" key="5">
    <source>
        <dbReference type="Proteomes" id="UP000694570"/>
    </source>
</evidence>
<dbReference type="Proteomes" id="UP000694722">
    <property type="component" value="Unplaced"/>
</dbReference>
<dbReference type="PANTHER" id="PTHR15123">
    <property type="entry name" value="SECRETED AND TRANSMEMBRANE PROTEIN 1"/>
    <property type="match status" value="1"/>
</dbReference>
<evidence type="ECO:0000313" key="3">
    <source>
        <dbReference type="Ensembl" id="ENSSSCP00030004720.1"/>
    </source>
</evidence>
<dbReference type="Ensembl" id="ENSSSCT00040029440.1">
    <property type="protein sequence ID" value="ENSSSCP00040012317.1"/>
    <property type="gene ID" value="ENSSSCG00040021960.1"/>
</dbReference>
<proteinExistence type="predicted"/>
<dbReference type="InterPro" id="IPR033231">
    <property type="entry name" value="SECTM1"/>
</dbReference>
<evidence type="ECO:0000256" key="1">
    <source>
        <dbReference type="SAM" id="MobiDB-lite"/>
    </source>
</evidence>
<accession>A0A8D0VDZ2</accession>
<reference evidence="3" key="1">
    <citation type="submission" date="2025-05" db="UniProtKB">
        <authorList>
            <consortium name="Ensembl"/>
        </authorList>
    </citation>
    <scope>IDENTIFICATION</scope>
</reference>
<feature type="chain" id="PRO_5044684663" evidence="2">
    <location>
        <begin position="25"/>
        <end position="279"/>
    </location>
</feature>